<accession>A0AAV1J3R2</accession>
<gene>
    <name evidence="2" type="ORF">LNINA_LOCUS2876</name>
</gene>
<feature type="compositionally biased region" description="Basic and acidic residues" evidence="1">
    <location>
        <begin position="95"/>
        <end position="109"/>
    </location>
</feature>
<sequence>MQLDNRKIRVKAASIPFTSALSQPVIANGDCIFTVTCLLENVGTPSPCLLQCSDQNRRSSLPFRFYFQIYALALLAVATADKKIELEDIEEDNLKSEREKQYERAEGRSEPSAGSGPDSELGYLKNNFIRYYNSPSPTTQQPRYVQQYSVTEAPEGPHTAPKPQYDAPQAVGYLPNIPMQIYLVPQYYNEQTQQGNSQQGIQYSATQQVPNYPSGPEAQQGNYIVPNYISGNGQGQYIQQYTTPMAFIGYPQPTLSPPQPSATPVMAYQNPIVNYPTAIVAPPIKSYQQINFDSNTIDHGQRYSSQAEVPYPQQFPRYYNSRAPVRDDYRGGSIELPHPSPLLLKPSPPHLAHIPKALPVYRPLTKPIYTTSGPLISNAFTPKPAEAYGVPFKRRPTSLLDSYIPSSVQLEYLKRGYTRDPPSTYEALSSGRGYSPVFPVPRYIERGFLPNQMYHTAAGGVTFGHHKRASKIAK</sequence>
<name>A0AAV1J3R2_9NEOP</name>
<dbReference type="EMBL" id="CAVLEF010000004">
    <property type="protein sequence ID" value="CAK1543036.1"/>
    <property type="molecule type" value="Genomic_DNA"/>
</dbReference>
<protein>
    <submittedName>
        <fullName evidence="2">Uncharacterized protein</fullName>
    </submittedName>
</protein>
<keyword evidence="3" id="KW-1185">Reference proteome</keyword>
<comment type="caution">
    <text evidence="2">The sequence shown here is derived from an EMBL/GenBank/DDBJ whole genome shotgun (WGS) entry which is preliminary data.</text>
</comment>
<evidence type="ECO:0000313" key="2">
    <source>
        <dbReference type="EMBL" id="CAK1543036.1"/>
    </source>
</evidence>
<feature type="region of interest" description="Disordered" evidence="1">
    <location>
        <begin position="95"/>
        <end position="119"/>
    </location>
</feature>
<dbReference type="Proteomes" id="UP001497472">
    <property type="component" value="Unassembled WGS sequence"/>
</dbReference>
<evidence type="ECO:0000313" key="3">
    <source>
        <dbReference type="Proteomes" id="UP001497472"/>
    </source>
</evidence>
<reference evidence="2 3" key="1">
    <citation type="submission" date="2023-11" db="EMBL/GenBank/DDBJ databases">
        <authorList>
            <person name="Okamura Y."/>
        </authorList>
    </citation>
    <scope>NUCLEOTIDE SEQUENCE [LARGE SCALE GENOMIC DNA]</scope>
</reference>
<organism evidence="2 3">
    <name type="scientific">Leptosia nina</name>
    <dbReference type="NCBI Taxonomy" id="320188"/>
    <lineage>
        <taxon>Eukaryota</taxon>
        <taxon>Metazoa</taxon>
        <taxon>Ecdysozoa</taxon>
        <taxon>Arthropoda</taxon>
        <taxon>Hexapoda</taxon>
        <taxon>Insecta</taxon>
        <taxon>Pterygota</taxon>
        <taxon>Neoptera</taxon>
        <taxon>Endopterygota</taxon>
        <taxon>Lepidoptera</taxon>
        <taxon>Glossata</taxon>
        <taxon>Ditrysia</taxon>
        <taxon>Papilionoidea</taxon>
        <taxon>Pieridae</taxon>
        <taxon>Pierinae</taxon>
        <taxon>Leptosia</taxon>
    </lineage>
</organism>
<dbReference type="AlphaFoldDB" id="A0AAV1J3R2"/>
<proteinExistence type="predicted"/>
<evidence type="ECO:0000256" key="1">
    <source>
        <dbReference type="SAM" id="MobiDB-lite"/>
    </source>
</evidence>